<sequence>MSASAEDEEIGPSIDSADPEERIAARRLRITKRLEQLRRAQLGEDDAANKDVKEELSISRKQMEESRHRLLRLVEDGYELVTNIRDATDAREGEWRTDEDEIKRQRKDRLDAEAKSGSEKFDEITKKWESALQKEIPQDLQEMLTQQKSACDAMIDEKNKLITDFQLELKSKDDQYVKDLKRQAEDIDLIIERMDEQVKELTRAYREELGEIETAFVAERSELLEANMNRWKAGVQSRLDKELDYLSTREKRVDDYEDQLRHLRVQDAEEYNMVKIKLETDVQILQQQLQQMKATYQLNQEKLEYNFQVLRKRDEENTITKSQQKRKITRLQDVLTNMRIKLAKQEKQYKEENQQLTDDYKRITEQFKEIQHKSMHFMATDQKKFHEIWLMNEEECKELVKKLLEEERVIYEQQLGLPWTAPDLAFTENVGPITNTRFKKSAISAHQVAQEAFSVTLAPHSDRSFHDEGGSDRPINSTIFTKYSPKLVKQILELLGDEAGFLIESKLNKLLAPLERDERCLMRLDAIFTALSVDTEDDIYLLAGYFINHGLQKPSAARPSSVQESTQNEPQTDRSEKTEKSERDDKQLAPEDRDTDREVDKVTGSREDETDAESTKVAPHGDKWSMFDLIHPNEVYKALRQFVEDHREPPKTNTKHTQFSIAMLDDRDNTEDATYWATYPAVLSDNTEKVWDALVEGLEKYNELVTSRSTLITETDALRQQNAELRMLLHQYVNSRVNQELEIPPTRVLQLELNPPH</sequence>
<dbReference type="PANTHER" id="PTHR21625:SF1">
    <property type="entry name" value="DYNEIN REGULATORY COMPLEX PROTEIN 1"/>
    <property type="match status" value="1"/>
</dbReference>
<feature type="coiled-coil region" evidence="3">
    <location>
        <begin position="246"/>
        <end position="302"/>
    </location>
</feature>
<name>A0AAD9KHG7_RIDPI</name>
<feature type="coiled-coil region" evidence="3">
    <location>
        <begin position="328"/>
        <end position="373"/>
    </location>
</feature>
<organism evidence="7 8">
    <name type="scientific">Ridgeia piscesae</name>
    <name type="common">Tubeworm</name>
    <dbReference type="NCBI Taxonomy" id="27915"/>
    <lineage>
        <taxon>Eukaryota</taxon>
        <taxon>Metazoa</taxon>
        <taxon>Spiralia</taxon>
        <taxon>Lophotrochozoa</taxon>
        <taxon>Annelida</taxon>
        <taxon>Polychaeta</taxon>
        <taxon>Sedentaria</taxon>
        <taxon>Canalipalpata</taxon>
        <taxon>Sabellida</taxon>
        <taxon>Siboglinidae</taxon>
        <taxon>Ridgeia</taxon>
    </lineage>
</organism>
<dbReference type="InterPro" id="IPR039505">
    <property type="entry name" value="DRC1/2_N"/>
</dbReference>
<feature type="region of interest" description="Disordered" evidence="4">
    <location>
        <begin position="91"/>
        <end position="115"/>
    </location>
</feature>
<comment type="similarity">
    <text evidence="1">Belongs to the DRC1 family.</text>
</comment>
<protein>
    <recommendedName>
        <fullName evidence="9">Dynein regulatory complex protein 1</fullName>
    </recommendedName>
</protein>
<evidence type="ECO:0000259" key="5">
    <source>
        <dbReference type="Pfam" id="PF14772"/>
    </source>
</evidence>
<feature type="region of interest" description="Disordered" evidence="4">
    <location>
        <begin position="1"/>
        <end position="21"/>
    </location>
</feature>
<dbReference type="EMBL" id="JAODUO010001075">
    <property type="protein sequence ID" value="KAK2171357.1"/>
    <property type="molecule type" value="Genomic_DNA"/>
</dbReference>
<dbReference type="InterPro" id="IPR029440">
    <property type="entry name" value="DRC1_C"/>
</dbReference>
<dbReference type="Pfam" id="PF14772">
    <property type="entry name" value="NYD-SP28"/>
    <property type="match status" value="1"/>
</dbReference>
<dbReference type="GO" id="GO:0060285">
    <property type="term" value="P:cilium-dependent cell motility"/>
    <property type="evidence" value="ECO:0007669"/>
    <property type="project" value="TreeGrafter"/>
</dbReference>
<keyword evidence="2 3" id="KW-0175">Coiled coil</keyword>
<feature type="region of interest" description="Disordered" evidence="4">
    <location>
        <begin position="39"/>
        <end position="64"/>
    </location>
</feature>
<evidence type="ECO:0000256" key="4">
    <source>
        <dbReference type="SAM" id="MobiDB-lite"/>
    </source>
</evidence>
<feature type="compositionally biased region" description="Polar residues" evidence="4">
    <location>
        <begin position="558"/>
        <end position="570"/>
    </location>
</feature>
<evidence type="ECO:0000256" key="1">
    <source>
        <dbReference type="ARBA" id="ARBA00009688"/>
    </source>
</evidence>
<feature type="domain" description="Dynein regulatory complex protein 1 C-terminal" evidence="6">
    <location>
        <begin position="675"/>
        <end position="733"/>
    </location>
</feature>
<dbReference type="GO" id="GO:0005858">
    <property type="term" value="C:axonemal dynein complex"/>
    <property type="evidence" value="ECO:0007669"/>
    <property type="project" value="InterPro"/>
</dbReference>
<feature type="coiled-coil region" evidence="3">
    <location>
        <begin position="177"/>
        <end position="211"/>
    </location>
</feature>
<comment type="caution">
    <text evidence="7">The sequence shown here is derived from an EMBL/GenBank/DDBJ whole genome shotgun (WGS) entry which is preliminary data.</text>
</comment>
<evidence type="ECO:0000313" key="8">
    <source>
        <dbReference type="Proteomes" id="UP001209878"/>
    </source>
</evidence>
<feature type="domain" description="Dynein regulatory complex protein 1/2 N-terminal" evidence="5">
    <location>
        <begin position="87"/>
        <end position="187"/>
    </location>
</feature>
<dbReference type="GO" id="GO:0070286">
    <property type="term" value="P:axonemal dynein complex assembly"/>
    <property type="evidence" value="ECO:0007669"/>
    <property type="project" value="InterPro"/>
</dbReference>
<accession>A0AAD9KHG7</accession>
<evidence type="ECO:0008006" key="9">
    <source>
        <dbReference type="Google" id="ProtNLM"/>
    </source>
</evidence>
<keyword evidence="8" id="KW-1185">Reference proteome</keyword>
<feature type="region of interest" description="Disordered" evidence="4">
    <location>
        <begin position="553"/>
        <end position="618"/>
    </location>
</feature>
<evidence type="ECO:0000313" key="7">
    <source>
        <dbReference type="EMBL" id="KAK2171357.1"/>
    </source>
</evidence>
<evidence type="ECO:0000256" key="2">
    <source>
        <dbReference type="ARBA" id="ARBA00023054"/>
    </source>
</evidence>
<evidence type="ECO:0000259" key="6">
    <source>
        <dbReference type="Pfam" id="PF14775"/>
    </source>
</evidence>
<feature type="compositionally biased region" description="Acidic residues" evidence="4">
    <location>
        <begin position="1"/>
        <end position="10"/>
    </location>
</feature>
<dbReference type="PANTHER" id="PTHR21625">
    <property type="entry name" value="NYD-SP28 PROTEIN"/>
    <property type="match status" value="1"/>
</dbReference>
<dbReference type="GO" id="GO:0003352">
    <property type="term" value="P:regulation of cilium movement"/>
    <property type="evidence" value="ECO:0007669"/>
    <property type="project" value="TreeGrafter"/>
</dbReference>
<reference evidence="7" key="1">
    <citation type="journal article" date="2023" name="Mol. Biol. Evol.">
        <title>Third-Generation Sequencing Reveals the Adaptive Role of the Epigenome in Three Deep-Sea Polychaetes.</title>
        <authorList>
            <person name="Perez M."/>
            <person name="Aroh O."/>
            <person name="Sun Y."/>
            <person name="Lan Y."/>
            <person name="Juniper S.K."/>
            <person name="Young C.R."/>
            <person name="Angers B."/>
            <person name="Qian P.Y."/>
        </authorList>
    </citation>
    <scope>NUCLEOTIDE SEQUENCE</scope>
    <source>
        <strain evidence="7">R07B-5</strain>
    </source>
</reference>
<dbReference type="Proteomes" id="UP001209878">
    <property type="component" value="Unassembled WGS sequence"/>
</dbReference>
<feature type="compositionally biased region" description="Basic and acidic residues" evidence="4">
    <location>
        <begin position="571"/>
        <end position="607"/>
    </location>
</feature>
<evidence type="ECO:0000256" key="3">
    <source>
        <dbReference type="SAM" id="Coils"/>
    </source>
</evidence>
<proteinExistence type="inferred from homology"/>
<dbReference type="AlphaFoldDB" id="A0AAD9KHG7"/>
<dbReference type="Pfam" id="PF14775">
    <property type="entry name" value="NYD-SP28_assoc"/>
    <property type="match status" value="1"/>
</dbReference>
<gene>
    <name evidence="7" type="ORF">NP493_1066g02024</name>
</gene>
<dbReference type="InterPro" id="IPR039750">
    <property type="entry name" value="DRC1/DRC2"/>
</dbReference>